<dbReference type="RefSeq" id="WP_146353943.1">
    <property type="nucleotide sequence ID" value="NZ_VOBR01000013.1"/>
</dbReference>
<dbReference type="OrthoDB" id="3697582at2"/>
<dbReference type="EMBL" id="VOBR01000013">
    <property type="protein sequence ID" value="TWP50320.1"/>
    <property type="molecule type" value="Genomic_DNA"/>
</dbReference>
<dbReference type="AlphaFoldDB" id="A0A563ERN6"/>
<evidence type="ECO:0000313" key="3">
    <source>
        <dbReference type="EMBL" id="TWP50320.1"/>
    </source>
</evidence>
<dbReference type="Proteomes" id="UP000316639">
    <property type="component" value="Unassembled WGS sequence"/>
</dbReference>
<sequence length="129" mass="13653">MTGRRPLWTVLVLLLLAAAGQWAASQIPFALFCLASVAALVALSGWPRRVLGVVLIGTSAVAAPGWHAFAIASGVCLLVSGVILAWLGHRMPRFGMGGQQAPAPDPERDMWSALERGEDPTESRGHTNE</sequence>
<feature type="compositionally biased region" description="Basic and acidic residues" evidence="1">
    <location>
        <begin position="105"/>
        <end position="129"/>
    </location>
</feature>
<gene>
    <name evidence="3" type="ORF">FKR81_21740</name>
</gene>
<protein>
    <submittedName>
        <fullName evidence="3">Trp biosynthesis-associated membrane protein</fullName>
    </submittedName>
</protein>
<dbReference type="Pfam" id="PF09534">
    <property type="entry name" value="Trp_oprn_chp"/>
    <property type="match status" value="1"/>
</dbReference>
<keyword evidence="4" id="KW-1185">Reference proteome</keyword>
<dbReference type="InterPro" id="IPR019051">
    <property type="entry name" value="Trp_biosyn_TM_oprn/chp"/>
</dbReference>
<evidence type="ECO:0000256" key="2">
    <source>
        <dbReference type="SAM" id="Phobius"/>
    </source>
</evidence>
<comment type="caution">
    <text evidence="3">The sequence shown here is derived from an EMBL/GenBank/DDBJ whole genome shotgun (WGS) entry which is preliminary data.</text>
</comment>
<feature type="transmembrane region" description="Helical" evidence="2">
    <location>
        <begin position="66"/>
        <end position="87"/>
    </location>
</feature>
<accession>A0A563ERN6</accession>
<feature type="region of interest" description="Disordered" evidence="1">
    <location>
        <begin position="97"/>
        <end position="129"/>
    </location>
</feature>
<name>A0A563ERN6_9PSEU</name>
<reference evidence="3 4" key="1">
    <citation type="submission" date="2019-07" db="EMBL/GenBank/DDBJ databases">
        <title>Lentzea xizangensis sp. nov., isolated from Qinghai-Tibetan Plateau Soils.</title>
        <authorList>
            <person name="Huang J."/>
        </authorList>
    </citation>
    <scope>NUCLEOTIDE SEQUENCE [LARGE SCALE GENOMIC DNA]</scope>
    <source>
        <strain evidence="3 4">FXJ1.1311</strain>
    </source>
</reference>
<evidence type="ECO:0000256" key="1">
    <source>
        <dbReference type="SAM" id="MobiDB-lite"/>
    </source>
</evidence>
<keyword evidence="2" id="KW-0472">Membrane</keyword>
<organism evidence="3 4">
    <name type="scientific">Lentzea tibetensis</name>
    <dbReference type="NCBI Taxonomy" id="2591470"/>
    <lineage>
        <taxon>Bacteria</taxon>
        <taxon>Bacillati</taxon>
        <taxon>Actinomycetota</taxon>
        <taxon>Actinomycetes</taxon>
        <taxon>Pseudonocardiales</taxon>
        <taxon>Pseudonocardiaceae</taxon>
        <taxon>Lentzea</taxon>
    </lineage>
</organism>
<keyword evidence="2" id="KW-1133">Transmembrane helix</keyword>
<proteinExistence type="predicted"/>
<keyword evidence="2" id="KW-0812">Transmembrane</keyword>
<evidence type="ECO:0000313" key="4">
    <source>
        <dbReference type="Proteomes" id="UP000316639"/>
    </source>
</evidence>